<keyword evidence="2" id="KW-1185">Reference proteome</keyword>
<gene>
    <name evidence="1" type="ORF">ADUPG1_002548</name>
</gene>
<proteinExistence type="predicted"/>
<comment type="caution">
    <text evidence="1">The sequence shown here is derived from an EMBL/GenBank/DDBJ whole genome shotgun (WGS) entry which is preliminary data.</text>
</comment>
<dbReference type="PROSITE" id="PS00141">
    <property type="entry name" value="ASP_PROTEASE"/>
    <property type="match status" value="1"/>
</dbReference>
<evidence type="ECO:0008006" key="3">
    <source>
        <dbReference type="Google" id="ProtNLM"/>
    </source>
</evidence>
<name>A0ABQ5KM64_9EUKA</name>
<reference evidence="1" key="1">
    <citation type="submission" date="2022-03" db="EMBL/GenBank/DDBJ databases">
        <title>Draft genome sequence of Aduncisulcus paluster, a free-living microaerophilic Fornicata.</title>
        <authorList>
            <person name="Yuyama I."/>
            <person name="Kume K."/>
            <person name="Tamura T."/>
            <person name="Inagaki Y."/>
            <person name="Hashimoto T."/>
        </authorList>
    </citation>
    <scope>NUCLEOTIDE SEQUENCE</scope>
    <source>
        <strain evidence="1">NY0171</strain>
    </source>
</reference>
<evidence type="ECO:0000313" key="1">
    <source>
        <dbReference type="EMBL" id="GKT33596.1"/>
    </source>
</evidence>
<evidence type="ECO:0000313" key="2">
    <source>
        <dbReference type="Proteomes" id="UP001057375"/>
    </source>
</evidence>
<dbReference type="InterPro" id="IPR001969">
    <property type="entry name" value="Aspartic_peptidase_AS"/>
</dbReference>
<accession>A0ABQ5KM64</accession>
<dbReference type="Proteomes" id="UP001057375">
    <property type="component" value="Unassembled WGS sequence"/>
</dbReference>
<feature type="non-terminal residue" evidence="1">
    <location>
        <position position="93"/>
    </location>
</feature>
<organism evidence="1 2">
    <name type="scientific">Aduncisulcus paluster</name>
    <dbReference type="NCBI Taxonomy" id="2918883"/>
    <lineage>
        <taxon>Eukaryota</taxon>
        <taxon>Metamonada</taxon>
        <taxon>Carpediemonas-like organisms</taxon>
        <taxon>Aduncisulcus</taxon>
    </lineage>
</organism>
<dbReference type="EMBL" id="BQXS01003010">
    <property type="protein sequence ID" value="GKT33596.1"/>
    <property type="molecule type" value="Genomic_DNA"/>
</dbReference>
<protein>
    <recommendedName>
        <fullName evidence="3">Peptidase A2 domain-containing protein</fullName>
    </recommendedName>
</protein>
<sequence length="93" mass="10176">MLSAETKKSSPVVRAGSKASYPSKQAHKYFLTILTDPEESEGIRASFILDTGSDFSIIRKELIEDVAGIEKEEADIEIELADVKMMGALGKEI</sequence>